<dbReference type="SUPFAM" id="SSF53474">
    <property type="entry name" value="alpha/beta-Hydrolases"/>
    <property type="match status" value="1"/>
</dbReference>
<accession>A0A7C5L839</accession>
<dbReference type="InterPro" id="IPR010520">
    <property type="entry name" value="FrsA-like"/>
</dbReference>
<dbReference type="Gene3D" id="3.40.50.1820">
    <property type="entry name" value="alpha/beta hydrolase"/>
    <property type="match status" value="1"/>
</dbReference>
<dbReference type="GO" id="GO:0016787">
    <property type="term" value="F:hydrolase activity"/>
    <property type="evidence" value="ECO:0007669"/>
    <property type="project" value="UniProtKB-KW"/>
</dbReference>
<dbReference type="Pfam" id="PF06500">
    <property type="entry name" value="FrsA-like"/>
    <property type="match status" value="1"/>
</dbReference>
<proteinExistence type="predicted"/>
<evidence type="ECO:0000256" key="1">
    <source>
        <dbReference type="ARBA" id="ARBA00022801"/>
    </source>
</evidence>
<dbReference type="PANTHER" id="PTHR22946">
    <property type="entry name" value="DIENELACTONE HYDROLASE DOMAIN-CONTAINING PROTEIN-RELATED"/>
    <property type="match status" value="1"/>
</dbReference>
<evidence type="ECO:0000313" key="2">
    <source>
        <dbReference type="EMBL" id="HHK68937.1"/>
    </source>
</evidence>
<gene>
    <name evidence="2" type="ORF">ENM11_07290</name>
</gene>
<organism evidence="2">
    <name type="scientific">Caldiarchaeum subterraneum</name>
    <dbReference type="NCBI Taxonomy" id="311458"/>
    <lineage>
        <taxon>Archaea</taxon>
        <taxon>Nitrososphaerota</taxon>
        <taxon>Candidatus Caldarchaeales</taxon>
        <taxon>Candidatus Caldarchaeaceae</taxon>
        <taxon>Candidatus Caldarchaeum</taxon>
    </lineage>
</organism>
<keyword evidence="1 2" id="KW-0378">Hydrolase</keyword>
<dbReference type="InterPro" id="IPR050261">
    <property type="entry name" value="FrsA_esterase"/>
</dbReference>
<name>A0A7C5L839_CALS0</name>
<dbReference type="PANTHER" id="PTHR22946:SF12">
    <property type="entry name" value="CONIDIAL PIGMENT BIOSYNTHESIS PROTEIN AYG1 (AFU_ORTHOLOGUE AFUA_2G17550)"/>
    <property type="match status" value="1"/>
</dbReference>
<protein>
    <submittedName>
        <fullName evidence="2">Alpha/beta hydrolase</fullName>
    </submittedName>
</protein>
<dbReference type="EMBL" id="DRWN01000061">
    <property type="protein sequence ID" value="HHK68937.1"/>
    <property type="molecule type" value="Genomic_DNA"/>
</dbReference>
<dbReference type="InterPro" id="IPR029058">
    <property type="entry name" value="AB_hydrolase_fold"/>
</dbReference>
<sequence>MRRMFNAVLHPQTLKYVPQFPGSMAAAPDRMKRWFAQKWVLDNIIRVIGVEWDQGRIAYSISIAGSADGTVELRQVASRVRRWSDIHREYLKVAMRKEKLAKASEEEGHYVTSREHYFWASIFYAFATWPIHDDNHPNLVMCHERKNHCYDKVIRYAPHPMERVEIPFEGKSIAAILHKPSGSEGRKLPWVISIPGMDVFKELMHPLYGDKFLERGFGVLSVDGPGIGESLNPKRKIPLTEDNFAKAGRACIDYLKTRKDVDPENICVYGVSMGSFWAVQVASYNNEQLRATAVSMPCFEPGHKTLLNSASPSFKMRYMFMTNIYDEKEFDAFASKLSVKGLGRKITKPFMIVAGEDDELAPITDAYAFFEELAGPKKMLTYEGEIHALPNVYWLHIVADFLHDRVSGKPMTSDSIYVDTMGREVPGWTPFKPSI</sequence>
<dbReference type="AlphaFoldDB" id="A0A7C5L839"/>
<comment type="caution">
    <text evidence="2">The sequence shown here is derived from an EMBL/GenBank/DDBJ whole genome shotgun (WGS) entry which is preliminary data.</text>
</comment>
<reference evidence="2" key="1">
    <citation type="journal article" date="2020" name="mSystems">
        <title>Genome- and Community-Level Interaction Insights into Carbon Utilization and Element Cycling Functions of Hydrothermarchaeota in Hydrothermal Sediment.</title>
        <authorList>
            <person name="Zhou Z."/>
            <person name="Liu Y."/>
            <person name="Xu W."/>
            <person name="Pan J."/>
            <person name="Luo Z.H."/>
            <person name="Li M."/>
        </authorList>
    </citation>
    <scope>NUCLEOTIDE SEQUENCE [LARGE SCALE GENOMIC DNA]</scope>
    <source>
        <strain evidence="2">SpSt-1056</strain>
    </source>
</reference>